<evidence type="ECO:0000313" key="3">
    <source>
        <dbReference type="Proteomes" id="UP001229421"/>
    </source>
</evidence>
<protein>
    <submittedName>
        <fullName evidence="2">Uncharacterized protein</fullName>
    </submittedName>
</protein>
<proteinExistence type="predicted"/>
<reference evidence="2" key="1">
    <citation type="journal article" date="2023" name="bioRxiv">
        <title>Improved chromosome-level genome assembly for marigold (Tagetes erecta).</title>
        <authorList>
            <person name="Jiang F."/>
            <person name="Yuan L."/>
            <person name="Wang S."/>
            <person name="Wang H."/>
            <person name="Xu D."/>
            <person name="Wang A."/>
            <person name="Fan W."/>
        </authorList>
    </citation>
    <scope>NUCLEOTIDE SEQUENCE</scope>
    <source>
        <strain evidence="2">WSJ</strain>
        <tissue evidence="2">Leaf</tissue>
    </source>
</reference>
<comment type="caution">
    <text evidence="2">The sequence shown here is derived from an EMBL/GenBank/DDBJ whole genome shotgun (WGS) entry which is preliminary data.</text>
</comment>
<keyword evidence="1" id="KW-1133">Transmembrane helix</keyword>
<keyword evidence="3" id="KW-1185">Reference proteome</keyword>
<keyword evidence="1" id="KW-0472">Membrane</keyword>
<dbReference type="Proteomes" id="UP001229421">
    <property type="component" value="Unassembled WGS sequence"/>
</dbReference>
<dbReference type="EMBL" id="JAUHHV010000003">
    <property type="protein sequence ID" value="KAK1428989.1"/>
    <property type="molecule type" value="Genomic_DNA"/>
</dbReference>
<sequence length="156" mass="17768">MFTHQDNHKVVFVYFMLIIISNDAIALLTKMTPTFKDHLTTIRGTSYKYEAKVKHRHPLTAFHHQFRSVPSLPLVSRSMNFEFRRAIGVQELEKLGLRSILNLLFFQVLTPLPSPISYHHGVTKITLETDHVHRPRSPIPQQLLPTAASLTSGGGM</sequence>
<name>A0AAD8P1S8_TARER</name>
<dbReference type="AlphaFoldDB" id="A0AAD8P1S8"/>
<gene>
    <name evidence="2" type="ORF">QVD17_11188</name>
</gene>
<accession>A0AAD8P1S8</accession>
<evidence type="ECO:0000256" key="1">
    <source>
        <dbReference type="SAM" id="Phobius"/>
    </source>
</evidence>
<organism evidence="2 3">
    <name type="scientific">Tagetes erecta</name>
    <name type="common">African marigold</name>
    <dbReference type="NCBI Taxonomy" id="13708"/>
    <lineage>
        <taxon>Eukaryota</taxon>
        <taxon>Viridiplantae</taxon>
        <taxon>Streptophyta</taxon>
        <taxon>Embryophyta</taxon>
        <taxon>Tracheophyta</taxon>
        <taxon>Spermatophyta</taxon>
        <taxon>Magnoliopsida</taxon>
        <taxon>eudicotyledons</taxon>
        <taxon>Gunneridae</taxon>
        <taxon>Pentapetalae</taxon>
        <taxon>asterids</taxon>
        <taxon>campanulids</taxon>
        <taxon>Asterales</taxon>
        <taxon>Asteraceae</taxon>
        <taxon>Asteroideae</taxon>
        <taxon>Heliantheae alliance</taxon>
        <taxon>Tageteae</taxon>
        <taxon>Tagetes</taxon>
    </lineage>
</organism>
<feature type="transmembrane region" description="Helical" evidence="1">
    <location>
        <begin position="12"/>
        <end position="29"/>
    </location>
</feature>
<keyword evidence="1" id="KW-0812">Transmembrane</keyword>
<evidence type="ECO:0000313" key="2">
    <source>
        <dbReference type="EMBL" id="KAK1428989.1"/>
    </source>
</evidence>